<proteinExistence type="predicted"/>
<dbReference type="Pfam" id="PF16074">
    <property type="entry name" value="PilW"/>
    <property type="match status" value="1"/>
</dbReference>
<keyword evidence="2" id="KW-1185">Reference proteome</keyword>
<sequence length="309" mass="33404">MLKDDSKVSVLDIAAALILFLIIVLGAIKSVNSGKLFSSSIETSVNAQESGRLALALIAQELNSVVVDGHCENQGESQQKHDSYRYSSTVNGVVTPNVNDSVNGINSVDVNNFANSASHMSTLLTLESGDQDRLVFRDVAARCKTKAIFSEPQLELASVQNSPRFDDRDWSVSPDNNQNFVSVSEAIPDLEIKHVETLHSALSSSYRDKTYFIDEGANGHYALMLGENGTQIELIPNVSELNVLYGEDSDGDGSVNAFKNPGHITDMGKVLSVKVQITVDSHNDHDLLGGVIPAKSTFSMTADLPTYEL</sequence>
<accession>A0AA37WP17</accession>
<evidence type="ECO:0000313" key="1">
    <source>
        <dbReference type="EMBL" id="GLS28038.1"/>
    </source>
</evidence>
<dbReference type="Proteomes" id="UP001156870">
    <property type="component" value="Unassembled WGS sequence"/>
</dbReference>
<organism evidence="1 2">
    <name type="scientific">Marinibactrum halimedae</name>
    <dbReference type="NCBI Taxonomy" id="1444977"/>
    <lineage>
        <taxon>Bacteria</taxon>
        <taxon>Pseudomonadati</taxon>
        <taxon>Pseudomonadota</taxon>
        <taxon>Gammaproteobacteria</taxon>
        <taxon>Cellvibrionales</taxon>
        <taxon>Cellvibrionaceae</taxon>
        <taxon>Marinibactrum</taxon>
    </lineage>
</organism>
<name>A0AA37WP17_9GAMM</name>
<dbReference type="InterPro" id="IPR032092">
    <property type="entry name" value="PilW"/>
</dbReference>
<dbReference type="GO" id="GO:0043683">
    <property type="term" value="P:type IV pilus assembly"/>
    <property type="evidence" value="ECO:0007669"/>
    <property type="project" value="InterPro"/>
</dbReference>
<gene>
    <name evidence="1" type="ORF">GCM10007877_37570</name>
</gene>
<dbReference type="AlphaFoldDB" id="A0AA37WP17"/>
<reference evidence="1 2" key="1">
    <citation type="journal article" date="2014" name="Int. J. Syst. Evol. Microbiol.">
        <title>Complete genome sequence of Corynebacterium casei LMG S-19264T (=DSM 44701T), isolated from a smear-ripened cheese.</title>
        <authorList>
            <consortium name="US DOE Joint Genome Institute (JGI-PGF)"/>
            <person name="Walter F."/>
            <person name="Albersmeier A."/>
            <person name="Kalinowski J."/>
            <person name="Ruckert C."/>
        </authorList>
    </citation>
    <scope>NUCLEOTIDE SEQUENCE [LARGE SCALE GENOMIC DNA]</scope>
    <source>
        <strain evidence="1 2">NBRC 110095</strain>
    </source>
</reference>
<comment type="caution">
    <text evidence="1">The sequence shown here is derived from an EMBL/GenBank/DDBJ whole genome shotgun (WGS) entry which is preliminary data.</text>
</comment>
<dbReference type="RefSeq" id="WP_232592162.1">
    <property type="nucleotide sequence ID" value="NZ_BSPD01000095.1"/>
</dbReference>
<protein>
    <submittedName>
        <fullName evidence="1">Uncharacterized protein</fullName>
    </submittedName>
</protein>
<dbReference type="EMBL" id="BSPD01000095">
    <property type="protein sequence ID" value="GLS28038.1"/>
    <property type="molecule type" value="Genomic_DNA"/>
</dbReference>
<evidence type="ECO:0000313" key="2">
    <source>
        <dbReference type="Proteomes" id="UP001156870"/>
    </source>
</evidence>